<dbReference type="Proteomes" id="UP000267017">
    <property type="component" value="Unassembled WGS sequence"/>
</dbReference>
<dbReference type="GO" id="GO:0006352">
    <property type="term" value="P:DNA-templated transcription initiation"/>
    <property type="evidence" value="ECO:0007669"/>
    <property type="project" value="InterPro"/>
</dbReference>
<sequence>MHTQIRTKQNQSAQLNVNPQMLQTFRLLAMPDGELERLVSEKAQTNPFIEILPPRPNRRMSASLSRQTAAGLSAELLGYKLKARKTREEEIWEELKFSVDDPVVKKALQFLIGNLDEAGYLSPDIDRHAERAGISRAAFAKALRLLQQDGAPGIGARSLQECLELQLIRANRKDSLAYVMVQRYMEEMARGDLQSIAKETGAPLAKVAESLSRIRKLQPRPGFVYGDAGPAPAAKDIAASVTSDGSRLKITLNSVKTGLYEDTGYLEGIKEACSGELRQQIDEARTLAHQLDYRRTVLLKVVTAIVRKQRAFFQDGFHGLKPLKLEQIAGSTGMHPSTVSRAIKDKWLDTPWGVFSFKYFLAGGIEAKSGDMLAASAVKQIIRELIAGEDKAKPLSDQLIADLLQERGISISRRTVAKYRTQAKIAPASQRKMNPLTDV</sequence>
<evidence type="ECO:0000256" key="1">
    <source>
        <dbReference type="ARBA" id="ARBA00008798"/>
    </source>
</evidence>
<dbReference type="InterPro" id="IPR038709">
    <property type="entry name" value="RpoN_core-bd_sf"/>
</dbReference>
<dbReference type="PROSITE" id="PS00717">
    <property type="entry name" value="SIGMA54_1"/>
    <property type="match status" value="1"/>
</dbReference>
<gene>
    <name evidence="11" type="primary">rpoN</name>
    <name evidence="11" type="ORF">EHV15_15050</name>
</gene>
<dbReference type="Gene3D" id="1.10.10.60">
    <property type="entry name" value="Homeodomain-like"/>
    <property type="match status" value="1"/>
</dbReference>
<keyword evidence="4" id="KW-0548">Nucleotidyltransferase</keyword>
<dbReference type="PANTHER" id="PTHR32248:SF4">
    <property type="entry name" value="RNA POLYMERASE SIGMA-54 FACTOR"/>
    <property type="match status" value="1"/>
</dbReference>
<dbReference type="GO" id="GO:0000428">
    <property type="term" value="C:DNA-directed RNA polymerase complex"/>
    <property type="evidence" value="ECO:0007669"/>
    <property type="project" value="UniProtKB-KW"/>
</dbReference>
<dbReference type="PANTHER" id="PTHR32248">
    <property type="entry name" value="RNA POLYMERASE SIGMA-54 FACTOR"/>
    <property type="match status" value="1"/>
</dbReference>
<evidence type="ECO:0000256" key="2">
    <source>
        <dbReference type="ARBA" id="ARBA00022478"/>
    </source>
</evidence>
<dbReference type="RefSeq" id="WP_128631920.1">
    <property type="nucleotide sequence ID" value="NZ_RRCN01000001.1"/>
</dbReference>
<evidence type="ECO:0000259" key="9">
    <source>
        <dbReference type="Pfam" id="PF04552"/>
    </source>
</evidence>
<evidence type="ECO:0000256" key="4">
    <source>
        <dbReference type="ARBA" id="ARBA00022695"/>
    </source>
</evidence>
<evidence type="ECO:0000256" key="3">
    <source>
        <dbReference type="ARBA" id="ARBA00022679"/>
    </source>
</evidence>
<dbReference type="Pfam" id="PF04963">
    <property type="entry name" value="Sigma54_CBD"/>
    <property type="match status" value="1"/>
</dbReference>
<comment type="caution">
    <text evidence="11">The sequence shown here is derived from an EMBL/GenBank/DDBJ whole genome shotgun (WGS) entry which is preliminary data.</text>
</comment>
<dbReference type="GO" id="GO:0016987">
    <property type="term" value="F:sigma factor activity"/>
    <property type="evidence" value="ECO:0007669"/>
    <property type="project" value="UniProtKB-KW"/>
</dbReference>
<feature type="domain" description="RNA polymerase sigma factor 54 DNA-binding" evidence="9">
    <location>
        <begin position="276"/>
        <end position="432"/>
    </location>
</feature>
<dbReference type="NCBIfam" id="TIGR02395">
    <property type="entry name" value="rpoN_sigma"/>
    <property type="match status" value="1"/>
</dbReference>
<dbReference type="GO" id="GO:0016779">
    <property type="term" value="F:nucleotidyltransferase activity"/>
    <property type="evidence" value="ECO:0007669"/>
    <property type="project" value="UniProtKB-KW"/>
</dbReference>
<dbReference type="PROSITE" id="PS50044">
    <property type="entry name" value="SIGMA54_3"/>
    <property type="match status" value="1"/>
</dbReference>
<name>A0A3P3U1V8_9BACL</name>
<dbReference type="InterPro" id="IPR007634">
    <property type="entry name" value="RNA_pol_sigma_54_DNA-bd"/>
</dbReference>
<proteinExistence type="inferred from homology"/>
<feature type="domain" description="RNA polymerase sigma factor 54 core-binding" evidence="10">
    <location>
        <begin position="83"/>
        <end position="254"/>
    </location>
</feature>
<reference evidence="11 12" key="1">
    <citation type="submission" date="2018-11" db="EMBL/GenBank/DDBJ databases">
        <title>Genome sequencing of Paenibacillus sp. KCOM 3021 (= ChDC PVNT-B20).</title>
        <authorList>
            <person name="Kook J.-K."/>
            <person name="Park S.-N."/>
            <person name="Lim Y.K."/>
        </authorList>
    </citation>
    <scope>NUCLEOTIDE SEQUENCE [LARGE SCALE GENOMIC DNA]</scope>
    <source>
        <strain evidence="11 12">KCOM 3021</strain>
    </source>
</reference>
<evidence type="ECO:0000256" key="8">
    <source>
        <dbReference type="ARBA" id="ARBA00023163"/>
    </source>
</evidence>
<evidence type="ECO:0000313" key="11">
    <source>
        <dbReference type="EMBL" id="RRJ64100.1"/>
    </source>
</evidence>
<dbReference type="Gene3D" id="1.10.10.1330">
    <property type="entry name" value="RNA polymerase sigma-54 factor, core-binding domain"/>
    <property type="match status" value="1"/>
</dbReference>
<protein>
    <submittedName>
        <fullName evidence="11">RNA polymerase sigma-54 factor</fullName>
    </submittedName>
</protein>
<dbReference type="AlphaFoldDB" id="A0A3P3U1V8"/>
<keyword evidence="2" id="KW-0240">DNA-directed RNA polymerase</keyword>
<dbReference type="GO" id="GO:0001216">
    <property type="term" value="F:DNA-binding transcription activator activity"/>
    <property type="evidence" value="ECO:0007669"/>
    <property type="project" value="InterPro"/>
</dbReference>
<dbReference type="InterPro" id="IPR000394">
    <property type="entry name" value="RNA_pol_sigma_54"/>
</dbReference>
<evidence type="ECO:0000259" key="10">
    <source>
        <dbReference type="Pfam" id="PF04963"/>
    </source>
</evidence>
<dbReference type="OrthoDB" id="9814402at2"/>
<dbReference type="EMBL" id="RRCN01000001">
    <property type="protein sequence ID" value="RRJ64100.1"/>
    <property type="molecule type" value="Genomic_DNA"/>
</dbReference>
<dbReference type="Pfam" id="PF04552">
    <property type="entry name" value="Sigma54_DBD"/>
    <property type="match status" value="1"/>
</dbReference>
<dbReference type="InterPro" id="IPR007046">
    <property type="entry name" value="RNA_pol_sigma_54_core-bd"/>
</dbReference>
<evidence type="ECO:0000256" key="5">
    <source>
        <dbReference type="ARBA" id="ARBA00023015"/>
    </source>
</evidence>
<keyword evidence="3" id="KW-0808">Transferase</keyword>
<dbReference type="GO" id="GO:0003677">
    <property type="term" value="F:DNA binding"/>
    <property type="evidence" value="ECO:0007669"/>
    <property type="project" value="UniProtKB-KW"/>
</dbReference>
<dbReference type="PRINTS" id="PR00045">
    <property type="entry name" value="SIGMA54FCT"/>
</dbReference>
<dbReference type="PROSITE" id="PS00718">
    <property type="entry name" value="SIGMA54_2"/>
    <property type="match status" value="1"/>
</dbReference>
<comment type="similarity">
    <text evidence="1">Belongs to the sigma-54 factor family.</text>
</comment>
<dbReference type="PIRSF" id="PIRSF000774">
    <property type="entry name" value="RpoN"/>
    <property type="match status" value="1"/>
</dbReference>
<accession>A0A3P3U1V8</accession>
<evidence type="ECO:0000256" key="7">
    <source>
        <dbReference type="ARBA" id="ARBA00023125"/>
    </source>
</evidence>
<keyword evidence="6" id="KW-0731">Sigma factor</keyword>
<evidence type="ECO:0000256" key="6">
    <source>
        <dbReference type="ARBA" id="ARBA00023082"/>
    </source>
</evidence>
<keyword evidence="8" id="KW-0804">Transcription</keyword>
<keyword evidence="7" id="KW-0238">DNA-binding</keyword>
<keyword evidence="12" id="KW-1185">Reference proteome</keyword>
<organism evidence="11 12">
    <name type="scientific">Paenibacillus oralis</name>
    <dbReference type="NCBI Taxonomy" id="2490856"/>
    <lineage>
        <taxon>Bacteria</taxon>
        <taxon>Bacillati</taxon>
        <taxon>Bacillota</taxon>
        <taxon>Bacilli</taxon>
        <taxon>Bacillales</taxon>
        <taxon>Paenibacillaceae</taxon>
        <taxon>Paenibacillus</taxon>
    </lineage>
</organism>
<dbReference type="Pfam" id="PF00309">
    <property type="entry name" value="Sigma54_AID"/>
    <property type="match status" value="1"/>
</dbReference>
<keyword evidence="5" id="KW-0805">Transcription regulation</keyword>
<evidence type="ECO:0000313" key="12">
    <source>
        <dbReference type="Proteomes" id="UP000267017"/>
    </source>
</evidence>